<dbReference type="SUPFAM" id="SSF103481">
    <property type="entry name" value="Multidrug resistance efflux transporter EmrE"/>
    <property type="match status" value="1"/>
</dbReference>
<dbReference type="InterPro" id="IPR037185">
    <property type="entry name" value="EmrE-like"/>
</dbReference>
<feature type="transmembrane region" description="Helical" evidence="6">
    <location>
        <begin position="36"/>
        <end position="55"/>
    </location>
</feature>
<feature type="transmembrane region" description="Helical" evidence="6">
    <location>
        <begin position="67"/>
        <end position="86"/>
    </location>
</feature>
<name>D5ADJ3_PICSI</name>
<proteinExistence type="evidence at transcript level"/>
<evidence type="ECO:0000256" key="2">
    <source>
        <dbReference type="ARBA" id="ARBA00022475"/>
    </source>
</evidence>
<comment type="subcellular location">
    <subcellularLocation>
        <location evidence="1">Membrane</location>
        <topology evidence="1">Multi-pass membrane protein</topology>
    </subcellularLocation>
</comment>
<keyword evidence="5 6" id="KW-0472">Membrane</keyword>
<reference evidence="7" key="1">
    <citation type="submission" date="2010-04" db="EMBL/GenBank/DDBJ databases">
        <authorList>
            <person name="Reid K.E."/>
            <person name="Liao N."/>
            <person name="Chan S."/>
            <person name="Docking R."/>
            <person name="Taylor G."/>
            <person name="Moore R."/>
            <person name="Mayo M."/>
            <person name="Munro S."/>
            <person name="King J."/>
            <person name="Yanchuk A."/>
            <person name="Holt R."/>
            <person name="Jones S."/>
            <person name="Marra M."/>
            <person name="Ritland C.E."/>
            <person name="Ritland K."/>
            <person name="Bohlmann J."/>
        </authorList>
    </citation>
    <scope>NUCLEOTIDE SEQUENCE</scope>
    <source>
        <tissue evidence="7">Bud</tissue>
    </source>
</reference>
<keyword evidence="3 6" id="KW-0812">Transmembrane</keyword>
<organism evidence="7">
    <name type="scientific">Picea sitchensis</name>
    <name type="common">Sitka spruce</name>
    <name type="synonym">Pinus sitchensis</name>
    <dbReference type="NCBI Taxonomy" id="3332"/>
    <lineage>
        <taxon>Eukaryota</taxon>
        <taxon>Viridiplantae</taxon>
        <taxon>Streptophyta</taxon>
        <taxon>Embryophyta</taxon>
        <taxon>Tracheophyta</taxon>
        <taxon>Spermatophyta</taxon>
        <taxon>Pinopsida</taxon>
        <taxon>Pinidae</taxon>
        <taxon>Conifers I</taxon>
        <taxon>Pinales</taxon>
        <taxon>Pinaceae</taxon>
        <taxon>Picea</taxon>
    </lineage>
</organism>
<dbReference type="EMBL" id="BT124357">
    <property type="protein sequence ID" value="ADE77612.1"/>
    <property type="molecule type" value="mRNA"/>
</dbReference>
<evidence type="ECO:0000256" key="4">
    <source>
        <dbReference type="ARBA" id="ARBA00022989"/>
    </source>
</evidence>
<accession>D5ADJ3</accession>
<evidence type="ECO:0000256" key="1">
    <source>
        <dbReference type="ARBA" id="ARBA00004141"/>
    </source>
</evidence>
<feature type="transmembrane region" description="Helical" evidence="6">
    <location>
        <begin position="92"/>
        <end position="111"/>
    </location>
</feature>
<feature type="transmembrane region" description="Helical" evidence="6">
    <location>
        <begin position="12"/>
        <end position="30"/>
    </location>
</feature>
<protein>
    <submittedName>
        <fullName evidence="7">Uncharacterized protein</fullName>
    </submittedName>
</protein>
<evidence type="ECO:0000313" key="7">
    <source>
        <dbReference type="EMBL" id="ADE77612.1"/>
    </source>
</evidence>
<sequence>MLSNWIRVISGIGLFVGAGVCEIGGGWFVWKFRKEGWHWIFFILGSFALVLYGLIPTFQSQPFGRTYAAYGGFFIGLSLLWGWVFDSQQPDRWDLICAAIAVGAVIVMISVPRNPEAGTYQPAVLSFKDQEFTRGYPDLRDQGLG</sequence>
<keyword evidence="2" id="KW-1003">Cell membrane</keyword>
<evidence type="ECO:0000256" key="6">
    <source>
        <dbReference type="SAM" id="Phobius"/>
    </source>
</evidence>
<dbReference type="AlphaFoldDB" id="D5ADJ3"/>
<evidence type="ECO:0000256" key="5">
    <source>
        <dbReference type="ARBA" id="ARBA00023136"/>
    </source>
</evidence>
<dbReference type="Pfam" id="PF02694">
    <property type="entry name" value="UPF0060"/>
    <property type="match status" value="1"/>
</dbReference>
<dbReference type="PANTHER" id="PTHR36116:SF1">
    <property type="entry name" value="UPF0060 MEMBRANE PROTEIN YNFA"/>
    <property type="match status" value="1"/>
</dbReference>
<dbReference type="InterPro" id="IPR003844">
    <property type="entry name" value="UPF0060"/>
</dbReference>
<dbReference type="GO" id="GO:0005886">
    <property type="term" value="C:plasma membrane"/>
    <property type="evidence" value="ECO:0007669"/>
    <property type="project" value="TreeGrafter"/>
</dbReference>
<dbReference type="PANTHER" id="PTHR36116">
    <property type="entry name" value="UPF0060 MEMBRANE PROTEIN YNFA"/>
    <property type="match status" value="1"/>
</dbReference>
<dbReference type="TCDB" id="2.A.7.26.3">
    <property type="family name" value="the drug/metabolite transporter (dmt) superfamily"/>
</dbReference>
<evidence type="ECO:0000256" key="3">
    <source>
        <dbReference type="ARBA" id="ARBA00022692"/>
    </source>
</evidence>
<keyword evidence="4 6" id="KW-1133">Transmembrane helix</keyword>